<evidence type="ECO:0000256" key="5">
    <source>
        <dbReference type="ARBA" id="ARBA00022741"/>
    </source>
</evidence>
<evidence type="ECO:0000256" key="1">
    <source>
        <dbReference type="ARBA" id="ARBA00004123"/>
    </source>
</evidence>
<dbReference type="GO" id="GO:0005634">
    <property type="term" value="C:nucleus"/>
    <property type="evidence" value="ECO:0007669"/>
    <property type="project" value="UniProtKB-SubCell"/>
</dbReference>
<dbReference type="GO" id="GO:0010498">
    <property type="term" value="P:proteasomal protein catabolic process"/>
    <property type="evidence" value="ECO:0007669"/>
    <property type="project" value="UniProtKB-ARBA"/>
</dbReference>
<evidence type="ECO:0000256" key="7">
    <source>
        <dbReference type="ARBA" id="ARBA00022942"/>
    </source>
</evidence>
<dbReference type="PROSITE" id="PS00674">
    <property type="entry name" value="AAA"/>
    <property type="match status" value="1"/>
</dbReference>
<dbReference type="InterPro" id="IPR050221">
    <property type="entry name" value="26S_Proteasome_ATPase"/>
</dbReference>
<dbReference type="eggNOG" id="KOG0729">
    <property type="taxonomic scope" value="Eukaryota"/>
</dbReference>
<dbReference type="EMBL" id="CAIF01000007">
    <property type="protein sequence ID" value="CCH40847.1"/>
    <property type="molecule type" value="Genomic_DNA"/>
</dbReference>
<keyword evidence="15" id="KW-1185">Reference proteome</keyword>
<keyword evidence="8" id="KW-0539">Nucleus</keyword>
<proteinExistence type="inferred from homology"/>
<dbReference type="Gene3D" id="1.10.8.60">
    <property type="match status" value="1"/>
</dbReference>
<dbReference type="STRING" id="1206466.K0KF54"/>
<keyword evidence="4" id="KW-0963">Cytoplasm</keyword>
<comment type="function">
    <text evidence="9">The 26S proteasome is involved in the ATP-dependent degradation of ubiquitinated proteins. The regulatory (or ATPase) complex confers ATP dependency and substrate specificity to the 26S complex.</text>
</comment>
<keyword evidence="5 11" id="KW-0547">Nucleotide-binding</keyword>
<dbReference type="SMART" id="SM00382">
    <property type="entry name" value="AAA"/>
    <property type="match status" value="1"/>
</dbReference>
<evidence type="ECO:0000256" key="10">
    <source>
        <dbReference type="ARBA" id="ARBA00067449"/>
    </source>
</evidence>
<dbReference type="HOGENOM" id="CLU_000688_6_2_1"/>
<keyword evidence="14" id="KW-0378">Hydrolase</keyword>
<dbReference type="InterPro" id="IPR048723">
    <property type="entry name" value="OB_PRS7"/>
</dbReference>
<dbReference type="GO" id="GO:0005737">
    <property type="term" value="C:cytoplasm"/>
    <property type="evidence" value="ECO:0007669"/>
    <property type="project" value="UniProtKB-SubCell"/>
</dbReference>
<evidence type="ECO:0000256" key="2">
    <source>
        <dbReference type="ARBA" id="ARBA00004496"/>
    </source>
</evidence>
<evidence type="ECO:0000256" key="12">
    <source>
        <dbReference type="SAM" id="MobiDB-lite"/>
    </source>
</evidence>
<dbReference type="GO" id="GO:0010604">
    <property type="term" value="P:positive regulation of macromolecule metabolic process"/>
    <property type="evidence" value="ECO:0007669"/>
    <property type="project" value="UniProtKB-ARBA"/>
</dbReference>
<comment type="caution">
    <text evidence="14">The sequence shown here is derived from an EMBL/GenBank/DDBJ whole genome shotgun (WGS) entry which is preliminary data.</text>
</comment>
<sequence length="438" mass="49156">MPPKADWEKYRAPVEEDKQKQDDKIIPLSEGDIQVLRTYGVAPYAKKIKEVEEDIKTLEGKIKEKIGVKESNTGLAPPHLWDVAADRQRMEQEQPLQVARCTKIIKSDEGEDKSKYVINIKQIAKFVVALGEKVSPTDIEEAMRVGVDRTKYEIQLPLPPKIDPSVTMMTVEDKPDVTYSDVGGCKEQIEKLREVVELPLLSPERFVKLGIDPPKGILLYGPPGTGKTLCARAVANRTDATFIRVIGSELVQKYVGEGARMVRELFEMARTKKACIIFFDEIDAVGGARVDDGAGGDNEVQRTMLELITQLDGFDARGNIKVMFATNRPNTLDPALLRPGRIDRKVEFSLPDLEGRANIFRIHSKAMSVERDIRWELISRLCPNSTGAELRSVCTEAGMFAIRERRKVATEKDFLAAVDKVIKGNLKFSSTSRYMQYN</sequence>
<keyword evidence="14" id="KW-0645">Protease</keyword>
<feature type="domain" description="AAA+ ATPase" evidence="13">
    <location>
        <begin position="213"/>
        <end position="352"/>
    </location>
</feature>
<evidence type="ECO:0000256" key="11">
    <source>
        <dbReference type="RuleBase" id="RU003651"/>
    </source>
</evidence>
<evidence type="ECO:0000256" key="8">
    <source>
        <dbReference type="ARBA" id="ARBA00023242"/>
    </source>
</evidence>
<keyword evidence="6 11" id="KW-0067">ATP-binding</keyword>
<evidence type="ECO:0000256" key="6">
    <source>
        <dbReference type="ARBA" id="ARBA00022840"/>
    </source>
</evidence>
<dbReference type="Gene3D" id="2.40.50.140">
    <property type="entry name" value="Nucleic acid-binding proteins"/>
    <property type="match status" value="1"/>
</dbReference>
<evidence type="ECO:0000256" key="3">
    <source>
        <dbReference type="ARBA" id="ARBA00006914"/>
    </source>
</evidence>
<dbReference type="Gene3D" id="3.40.50.300">
    <property type="entry name" value="P-loop containing nucleotide triphosphate hydrolases"/>
    <property type="match status" value="1"/>
</dbReference>
<dbReference type="GO" id="GO:0070682">
    <property type="term" value="P:proteasome regulatory particle assembly"/>
    <property type="evidence" value="ECO:0007669"/>
    <property type="project" value="UniProtKB-ARBA"/>
</dbReference>
<reference evidence="14 15" key="1">
    <citation type="journal article" date="2012" name="Eukaryot. Cell">
        <title>Draft genome sequence of Wickerhamomyces ciferrii NRRL Y-1031 F-60-10.</title>
        <authorList>
            <person name="Schneider J."/>
            <person name="Andrea H."/>
            <person name="Blom J."/>
            <person name="Jaenicke S."/>
            <person name="Ruckert C."/>
            <person name="Schorsch C."/>
            <person name="Szczepanowski R."/>
            <person name="Farwick M."/>
            <person name="Goesmann A."/>
            <person name="Puhler A."/>
            <person name="Schaffer S."/>
            <person name="Tauch A."/>
            <person name="Kohler T."/>
            <person name="Brinkrolf K."/>
        </authorList>
    </citation>
    <scope>NUCLEOTIDE SEQUENCE [LARGE SCALE GENOMIC DNA]</scope>
    <source>
        <strain evidence="15">ATCC 14091 / BCRC 22168 / CBS 111 / JCM 3599 / NBRC 0793 / NRRL Y-1031 F-60-10</strain>
    </source>
</reference>
<name>K0KF54_WICCF</name>
<gene>
    <name evidence="14" type="primary">RPT1</name>
    <name evidence="14" type="ORF">BN7_381</name>
</gene>
<keyword evidence="7" id="KW-0647">Proteasome</keyword>
<dbReference type="AlphaFoldDB" id="K0KF54"/>
<protein>
    <recommendedName>
        <fullName evidence="10">26S proteasome regulatory subunit 7 homolog</fullName>
    </recommendedName>
</protein>
<evidence type="ECO:0000259" key="13">
    <source>
        <dbReference type="SMART" id="SM00382"/>
    </source>
</evidence>
<evidence type="ECO:0000256" key="4">
    <source>
        <dbReference type="ARBA" id="ARBA00022490"/>
    </source>
</evidence>
<dbReference type="InterPro" id="IPR012340">
    <property type="entry name" value="NA-bd_OB-fold"/>
</dbReference>
<dbReference type="InterPro" id="IPR041569">
    <property type="entry name" value="AAA_lid_3"/>
</dbReference>
<dbReference type="GO" id="GO:0016887">
    <property type="term" value="F:ATP hydrolysis activity"/>
    <property type="evidence" value="ECO:0007669"/>
    <property type="project" value="InterPro"/>
</dbReference>
<dbReference type="GO" id="GO:0008540">
    <property type="term" value="C:proteasome regulatory particle, base subcomplex"/>
    <property type="evidence" value="ECO:0007669"/>
    <property type="project" value="UniProtKB-ARBA"/>
</dbReference>
<dbReference type="SUPFAM" id="SSF52540">
    <property type="entry name" value="P-loop containing nucleoside triphosphate hydrolases"/>
    <property type="match status" value="1"/>
</dbReference>
<dbReference type="GO" id="GO:0008233">
    <property type="term" value="F:peptidase activity"/>
    <property type="evidence" value="ECO:0007669"/>
    <property type="project" value="UniProtKB-KW"/>
</dbReference>
<organism evidence="14 15">
    <name type="scientific">Wickerhamomyces ciferrii (strain ATCC 14091 / BCRC 22168 / CBS 111 / JCM 3599 / NBRC 0793 / NRRL Y-1031 F-60-10)</name>
    <name type="common">Yeast</name>
    <name type="synonym">Pichia ciferrii</name>
    <dbReference type="NCBI Taxonomy" id="1206466"/>
    <lineage>
        <taxon>Eukaryota</taxon>
        <taxon>Fungi</taxon>
        <taxon>Dikarya</taxon>
        <taxon>Ascomycota</taxon>
        <taxon>Saccharomycotina</taxon>
        <taxon>Saccharomycetes</taxon>
        <taxon>Phaffomycetales</taxon>
        <taxon>Wickerhamomycetaceae</taxon>
        <taxon>Wickerhamomyces</taxon>
    </lineage>
</organism>
<accession>K0KF54</accession>
<dbReference type="InterPro" id="IPR027417">
    <property type="entry name" value="P-loop_NTPase"/>
</dbReference>
<feature type="region of interest" description="Disordered" evidence="12">
    <location>
        <begin position="1"/>
        <end position="22"/>
    </location>
</feature>
<comment type="similarity">
    <text evidence="3 11">Belongs to the AAA ATPase family.</text>
</comment>
<dbReference type="Proteomes" id="UP000009328">
    <property type="component" value="Unassembled WGS sequence"/>
</dbReference>
<dbReference type="CDD" id="cd19502">
    <property type="entry name" value="RecA-like_PAN_like"/>
    <property type="match status" value="1"/>
</dbReference>
<evidence type="ECO:0000313" key="15">
    <source>
        <dbReference type="Proteomes" id="UP000009328"/>
    </source>
</evidence>
<dbReference type="FunFam" id="2.40.50.140:FF:000037">
    <property type="entry name" value="26S protease regulatory subunit 7"/>
    <property type="match status" value="1"/>
</dbReference>
<comment type="subcellular location">
    <subcellularLocation>
        <location evidence="2">Cytoplasm</location>
    </subcellularLocation>
    <subcellularLocation>
        <location evidence="1">Nucleus</location>
    </subcellularLocation>
</comment>
<dbReference type="InterPro" id="IPR003960">
    <property type="entry name" value="ATPase_AAA_CS"/>
</dbReference>
<dbReference type="InParanoid" id="K0KF54"/>
<dbReference type="Pfam" id="PF00004">
    <property type="entry name" value="AAA"/>
    <property type="match status" value="1"/>
</dbReference>
<dbReference type="FunFam" id="3.40.50.300:FF:000027">
    <property type="entry name" value="26S protease regulatory subunit 7"/>
    <property type="match status" value="1"/>
</dbReference>
<evidence type="ECO:0000256" key="9">
    <source>
        <dbReference type="ARBA" id="ARBA00024661"/>
    </source>
</evidence>
<dbReference type="FunCoup" id="K0KF54">
    <property type="interactions" value="1122"/>
</dbReference>
<dbReference type="GO" id="GO:0005524">
    <property type="term" value="F:ATP binding"/>
    <property type="evidence" value="ECO:0007669"/>
    <property type="project" value="UniProtKB-KW"/>
</dbReference>
<dbReference type="InterPro" id="IPR003593">
    <property type="entry name" value="AAA+_ATPase"/>
</dbReference>
<dbReference type="Pfam" id="PF17862">
    <property type="entry name" value="AAA_lid_3"/>
    <property type="match status" value="1"/>
</dbReference>
<dbReference type="PANTHER" id="PTHR23073">
    <property type="entry name" value="26S PROTEASOME REGULATORY SUBUNIT"/>
    <property type="match status" value="1"/>
</dbReference>
<evidence type="ECO:0000313" key="14">
    <source>
        <dbReference type="EMBL" id="CCH40847.1"/>
    </source>
</evidence>
<dbReference type="InterPro" id="IPR003959">
    <property type="entry name" value="ATPase_AAA_core"/>
</dbReference>
<dbReference type="FunFam" id="1.10.8.60:FF:000005">
    <property type="entry name" value="26S protease regulatory subunit 7"/>
    <property type="match status" value="1"/>
</dbReference>
<dbReference type="Pfam" id="PF21236">
    <property type="entry name" value="OB_PRS7"/>
    <property type="match status" value="1"/>
</dbReference>